<proteinExistence type="predicted"/>
<gene>
    <name evidence="2" type="ORF">PIB30_081117</name>
</gene>
<keyword evidence="3" id="KW-1185">Reference proteome</keyword>
<reference evidence="2 3" key="1">
    <citation type="journal article" date="2023" name="Plants (Basel)">
        <title>Bridging the Gap: Combining Genomics and Transcriptomics Approaches to Understand Stylosanthes scabra, an Orphan Legume from the Brazilian Caatinga.</title>
        <authorList>
            <person name="Ferreira-Neto J.R.C."/>
            <person name="da Silva M.D."/>
            <person name="Binneck E."/>
            <person name="de Melo N.F."/>
            <person name="da Silva R.H."/>
            <person name="de Melo A.L.T.M."/>
            <person name="Pandolfi V."/>
            <person name="Bustamante F.O."/>
            <person name="Brasileiro-Vidal A.C."/>
            <person name="Benko-Iseppon A.M."/>
        </authorList>
    </citation>
    <scope>NUCLEOTIDE SEQUENCE [LARGE SCALE GENOMIC DNA]</scope>
    <source>
        <tissue evidence="2">Leaves</tissue>
    </source>
</reference>
<dbReference type="EMBL" id="JASCZI010152237">
    <property type="protein sequence ID" value="MED6175729.1"/>
    <property type="molecule type" value="Genomic_DNA"/>
</dbReference>
<feature type="compositionally biased region" description="Polar residues" evidence="1">
    <location>
        <begin position="169"/>
        <end position="194"/>
    </location>
</feature>
<evidence type="ECO:0000256" key="1">
    <source>
        <dbReference type="SAM" id="MobiDB-lite"/>
    </source>
</evidence>
<sequence length="259" mass="28832">MKEIAHAIVNTRPRVRQASELFDAIRSLSVQDHKLFEAVGWLAEHPTFINVFFGCPEELCLRWLYNKLAATISLKLELSSPILEAELVPGLGLGNGLRRLLEADKKVANMCDAALDNGNRVHLYLEHHVITDPIVIKQGVVSDDTHGADAKITEEDDEVMDQPEKDSNDVNIENQNDGVQNAGRNPSRPPTSGQRIIPLREENEAPSVVVPQPDIDGSDNESDEYQYQSEELRTPPASDFEEEPVAFMAKMPIITPQYG</sequence>
<organism evidence="2 3">
    <name type="scientific">Stylosanthes scabra</name>
    <dbReference type="NCBI Taxonomy" id="79078"/>
    <lineage>
        <taxon>Eukaryota</taxon>
        <taxon>Viridiplantae</taxon>
        <taxon>Streptophyta</taxon>
        <taxon>Embryophyta</taxon>
        <taxon>Tracheophyta</taxon>
        <taxon>Spermatophyta</taxon>
        <taxon>Magnoliopsida</taxon>
        <taxon>eudicotyledons</taxon>
        <taxon>Gunneridae</taxon>
        <taxon>Pentapetalae</taxon>
        <taxon>rosids</taxon>
        <taxon>fabids</taxon>
        <taxon>Fabales</taxon>
        <taxon>Fabaceae</taxon>
        <taxon>Papilionoideae</taxon>
        <taxon>50 kb inversion clade</taxon>
        <taxon>dalbergioids sensu lato</taxon>
        <taxon>Dalbergieae</taxon>
        <taxon>Pterocarpus clade</taxon>
        <taxon>Stylosanthes</taxon>
    </lineage>
</organism>
<dbReference type="Proteomes" id="UP001341840">
    <property type="component" value="Unassembled WGS sequence"/>
</dbReference>
<name>A0ABU6VQD2_9FABA</name>
<accession>A0ABU6VQD2</accession>
<feature type="region of interest" description="Disordered" evidence="1">
    <location>
        <begin position="151"/>
        <end position="242"/>
    </location>
</feature>
<comment type="caution">
    <text evidence="2">The sequence shown here is derived from an EMBL/GenBank/DDBJ whole genome shotgun (WGS) entry which is preliminary data.</text>
</comment>
<evidence type="ECO:0000313" key="3">
    <source>
        <dbReference type="Proteomes" id="UP001341840"/>
    </source>
</evidence>
<evidence type="ECO:0000313" key="2">
    <source>
        <dbReference type="EMBL" id="MED6175729.1"/>
    </source>
</evidence>
<protein>
    <submittedName>
        <fullName evidence="2">Uncharacterized protein</fullName>
    </submittedName>
</protein>